<evidence type="ECO:0000256" key="2">
    <source>
        <dbReference type="ARBA" id="ARBA00009773"/>
    </source>
</evidence>
<protein>
    <submittedName>
        <fullName evidence="7">AI-2E family transporter</fullName>
    </submittedName>
</protein>
<keyword evidence="5 6" id="KW-0472">Membrane</keyword>
<keyword evidence="4 6" id="KW-1133">Transmembrane helix</keyword>
<feature type="transmembrane region" description="Helical" evidence="6">
    <location>
        <begin position="7"/>
        <end position="28"/>
    </location>
</feature>
<comment type="similarity">
    <text evidence="2">Belongs to the autoinducer-2 exporter (AI-2E) (TC 2.A.86) family.</text>
</comment>
<dbReference type="EMBL" id="CP048852">
    <property type="protein sequence ID" value="QIW80820.1"/>
    <property type="molecule type" value="Genomic_DNA"/>
</dbReference>
<dbReference type="GO" id="GO:0055085">
    <property type="term" value="P:transmembrane transport"/>
    <property type="evidence" value="ECO:0007669"/>
    <property type="project" value="TreeGrafter"/>
</dbReference>
<dbReference type="RefSeq" id="WP_167872977.1">
    <property type="nucleotide sequence ID" value="NZ_CP048852.1"/>
</dbReference>
<reference evidence="7 8" key="1">
    <citation type="submission" date="2020-02" db="EMBL/GenBank/DDBJ databases">
        <title>Genome sequencing, annotation and comparative genomic analysis of Bacillus tequilensis EA-CB0015, an effective biological control agent against Pseudocercospora fijiensis in banana plants.</title>
        <authorList>
            <person name="Cuellar-Gaviria T.Z."/>
            <person name="Ju K.-S."/>
            <person name="Villegas-Escobar V."/>
        </authorList>
    </citation>
    <scope>NUCLEOTIDE SEQUENCE [LARGE SCALE GENOMIC DNA]</scope>
    <source>
        <strain evidence="7 8">EA-CB0015</strain>
    </source>
</reference>
<keyword evidence="3 6" id="KW-0812">Transmembrane</keyword>
<feature type="transmembrane region" description="Helical" evidence="6">
    <location>
        <begin position="312"/>
        <end position="339"/>
    </location>
</feature>
<dbReference type="InterPro" id="IPR002549">
    <property type="entry name" value="AI-2E-like"/>
</dbReference>
<proteinExistence type="inferred from homology"/>
<feature type="transmembrane region" description="Helical" evidence="6">
    <location>
        <begin position="71"/>
        <end position="90"/>
    </location>
</feature>
<dbReference type="PANTHER" id="PTHR21716:SF15">
    <property type="entry name" value="TRANSPORT PROTEIN YRRI-RELATED"/>
    <property type="match status" value="1"/>
</dbReference>
<evidence type="ECO:0000256" key="5">
    <source>
        <dbReference type="ARBA" id="ARBA00023136"/>
    </source>
</evidence>
<dbReference type="PANTHER" id="PTHR21716">
    <property type="entry name" value="TRANSMEMBRANE PROTEIN"/>
    <property type="match status" value="1"/>
</dbReference>
<dbReference type="AlphaFoldDB" id="A0A6H0WJU9"/>
<feature type="transmembrane region" description="Helical" evidence="6">
    <location>
        <begin position="220"/>
        <end position="237"/>
    </location>
</feature>
<evidence type="ECO:0000313" key="7">
    <source>
        <dbReference type="EMBL" id="QIW80820.1"/>
    </source>
</evidence>
<dbReference type="GO" id="GO:0016020">
    <property type="term" value="C:membrane"/>
    <property type="evidence" value="ECO:0007669"/>
    <property type="project" value="UniProtKB-SubCell"/>
</dbReference>
<feature type="transmembrane region" description="Helical" evidence="6">
    <location>
        <begin position="161"/>
        <end position="179"/>
    </location>
</feature>
<dbReference type="Proteomes" id="UP000501914">
    <property type="component" value="Chromosome"/>
</dbReference>
<name>A0A6H0WJU9_9BACI</name>
<feature type="transmembrane region" description="Helical" evidence="6">
    <location>
        <begin position="34"/>
        <end position="59"/>
    </location>
</feature>
<comment type="subcellular location">
    <subcellularLocation>
        <location evidence="1">Membrane</location>
        <topology evidence="1">Multi-pass membrane protein</topology>
    </subcellularLocation>
</comment>
<evidence type="ECO:0000256" key="4">
    <source>
        <dbReference type="ARBA" id="ARBA00022989"/>
    </source>
</evidence>
<dbReference type="Pfam" id="PF01594">
    <property type="entry name" value="AI-2E_transport"/>
    <property type="match status" value="1"/>
</dbReference>
<evidence type="ECO:0000256" key="6">
    <source>
        <dbReference type="SAM" id="Phobius"/>
    </source>
</evidence>
<feature type="transmembrane region" description="Helical" evidence="6">
    <location>
        <begin position="269"/>
        <end position="292"/>
    </location>
</feature>
<accession>A0A6H0WJU9</accession>
<evidence type="ECO:0000256" key="3">
    <source>
        <dbReference type="ARBA" id="ARBA00022692"/>
    </source>
</evidence>
<dbReference type="KEGG" id="bteq:G4P54_13970"/>
<evidence type="ECO:0000313" key="8">
    <source>
        <dbReference type="Proteomes" id="UP000501914"/>
    </source>
</evidence>
<gene>
    <name evidence="7" type="ORF">G4P54_13970</name>
</gene>
<evidence type="ECO:0000256" key="1">
    <source>
        <dbReference type="ARBA" id="ARBA00004141"/>
    </source>
</evidence>
<keyword evidence="8" id="KW-1185">Reference proteome</keyword>
<sequence>MLQKPVQLLLWVAICLLVLLTVYVFFMLDMLWSPFWLVIKTIFIPLVISIFISYLLLPVTEWLHDKGLPRTLSILVIYVIFFGGIGWALYKGVPVLIVQLTDLSENIPLFAETYNGLLLHVHNHTDDWPDGMHHRIDNMIRQTEAFFAGAIEGAISGIRNVLDYFLIAATIPFLVFYMVKDIDLMKKTVWYLTPKSWRKRGSAFLRDVDDSLGDYIRGQLLVCLILGVIAGITFWIFGLPYPLILGLISGVTNVIPYFGPFIGAVPALLIAMTISVKAVLVVVITVFILQFMEGNILSPFIVGRSLKMHPVVIMLALLAGGELAGIVGMILAVPATAVLKVMMIHFLRMRTEH</sequence>
<organism evidence="7 8">
    <name type="scientific">Bacillus tequilensis</name>
    <dbReference type="NCBI Taxonomy" id="227866"/>
    <lineage>
        <taxon>Bacteria</taxon>
        <taxon>Bacillati</taxon>
        <taxon>Bacillota</taxon>
        <taxon>Bacilli</taxon>
        <taxon>Bacillales</taxon>
        <taxon>Bacillaceae</taxon>
        <taxon>Bacillus</taxon>
    </lineage>
</organism>